<keyword evidence="4" id="KW-0547">Nucleotide-binding</keyword>
<evidence type="ECO:0000256" key="3">
    <source>
        <dbReference type="ARBA" id="ARBA00022679"/>
    </source>
</evidence>
<dbReference type="Pfam" id="PF00069">
    <property type="entry name" value="Pkinase"/>
    <property type="match status" value="2"/>
</dbReference>
<dbReference type="GO" id="GO:0000245">
    <property type="term" value="P:spliceosomal complex assembly"/>
    <property type="evidence" value="ECO:0007669"/>
    <property type="project" value="TreeGrafter"/>
</dbReference>
<dbReference type="PANTHER" id="PTHR47634:SF9">
    <property type="entry name" value="PROTEIN KINASE DOMAIN-CONTAINING PROTEIN-RELATED"/>
    <property type="match status" value="1"/>
</dbReference>
<dbReference type="SMART" id="SM00220">
    <property type="entry name" value="S_TKc"/>
    <property type="match status" value="1"/>
</dbReference>
<proteinExistence type="predicted"/>
<dbReference type="InterPro" id="IPR008266">
    <property type="entry name" value="Tyr_kinase_AS"/>
</dbReference>
<dbReference type="GO" id="GO:0005524">
    <property type="term" value="F:ATP binding"/>
    <property type="evidence" value="ECO:0007669"/>
    <property type="project" value="UniProtKB-KW"/>
</dbReference>
<dbReference type="InterPro" id="IPR051334">
    <property type="entry name" value="SRPK"/>
</dbReference>
<dbReference type="Gene3D" id="3.30.200.20">
    <property type="entry name" value="Phosphorylase Kinase, domain 1"/>
    <property type="match status" value="1"/>
</dbReference>
<dbReference type="GO" id="GO:0004674">
    <property type="term" value="F:protein serine/threonine kinase activity"/>
    <property type="evidence" value="ECO:0007669"/>
    <property type="project" value="UniProtKB-KW"/>
</dbReference>
<evidence type="ECO:0000256" key="6">
    <source>
        <dbReference type="ARBA" id="ARBA00022840"/>
    </source>
</evidence>
<keyword evidence="5" id="KW-0418">Kinase</keyword>
<comment type="catalytic activity">
    <reaction evidence="8">
        <text>L-seryl-[protein] + ATP = O-phospho-L-seryl-[protein] + ADP + H(+)</text>
        <dbReference type="Rhea" id="RHEA:17989"/>
        <dbReference type="Rhea" id="RHEA-COMP:9863"/>
        <dbReference type="Rhea" id="RHEA-COMP:11604"/>
        <dbReference type="ChEBI" id="CHEBI:15378"/>
        <dbReference type="ChEBI" id="CHEBI:29999"/>
        <dbReference type="ChEBI" id="CHEBI:30616"/>
        <dbReference type="ChEBI" id="CHEBI:83421"/>
        <dbReference type="ChEBI" id="CHEBI:456216"/>
        <dbReference type="EC" id="2.7.11.1"/>
    </reaction>
</comment>
<dbReference type="PROSITE" id="PS00109">
    <property type="entry name" value="PROTEIN_KINASE_TYR"/>
    <property type="match status" value="1"/>
</dbReference>
<evidence type="ECO:0000313" key="10">
    <source>
        <dbReference type="EMBL" id="EMD35518.1"/>
    </source>
</evidence>
<accession>M2QEP0</accession>
<dbReference type="InterPro" id="IPR000719">
    <property type="entry name" value="Prot_kinase_dom"/>
</dbReference>
<evidence type="ECO:0000256" key="8">
    <source>
        <dbReference type="ARBA" id="ARBA00048679"/>
    </source>
</evidence>
<evidence type="ECO:0000256" key="2">
    <source>
        <dbReference type="ARBA" id="ARBA00022527"/>
    </source>
</evidence>
<keyword evidence="11" id="KW-1185">Reference proteome</keyword>
<comment type="catalytic activity">
    <reaction evidence="7">
        <text>L-threonyl-[protein] + ATP = O-phospho-L-threonyl-[protein] + ADP + H(+)</text>
        <dbReference type="Rhea" id="RHEA:46608"/>
        <dbReference type="Rhea" id="RHEA-COMP:11060"/>
        <dbReference type="Rhea" id="RHEA-COMP:11605"/>
        <dbReference type="ChEBI" id="CHEBI:15378"/>
        <dbReference type="ChEBI" id="CHEBI:30013"/>
        <dbReference type="ChEBI" id="CHEBI:30616"/>
        <dbReference type="ChEBI" id="CHEBI:61977"/>
        <dbReference type="ChEBI" id="CHEBI:456216"/>
        <dbReference type="EC" id="2.7.11.1"/>
    </reaction>
</comment>
<evidence type="ECO:0000256" key="7">
    <source>
        <dbReference type="ARBA" id="ARBA00047899"/>
    </source>
</evidence>
<dbReference type="OrthoDB" id="5979581at2759"/>
<evidence type="ECO:0000256" key="5">
    <source>
        <dbReference type="ARBA" id="ARBA00022777"/>
    </source>
</evidence>
<evidence type="ECO:0000256" key="4">
    <source>
        <dbReference type="ARBA" id="ARBA00022741"/>
    </source>
</evidence>
<dbReference type="STRING" id="914234.M2QEP0"/>
<name>M2QEP0_CERS8</name>
<dbReference type="PANTHER" id="PTHR47634">
    <property type="entry name" value="PROTEIN KINASE DOMAIN-CONTAINING PROTEIN-RELATED"/>
    <property type="match status" value="1"/>
</dbReference>
<keyword evidence="3" id="KW-0808">Transferase</keyword>
<dbReference type="InterPro" id="IPR011009">
    <property type="entry name" value="Kinase-like_dom_sf"/>
</dbReference>
<reference evidence="10 11" key="1">
    <citation type="journal article" date="2012" name="Proc. Natl. Acad. Sci. U.S.A.">
        <title>Comparative genomics of Ceriporiopsis subvermispora and Phanerochaete chrysosporium provide insight into selective ligninolysis.</title>
        <authorList>
            <person name="Fernandez-Fueyo E."/>
            <person name="Ruiz-Duenas F.J."/>
            <person name="Ferreira P."/>
            <person name="Floudas D."/>
            <person name="Hibbett D.S."/>
            <person name="Canessa P."/>
            <person name="Larrondo L.F."/>
            <person name="James T.Y."/>
            <person name="Seelenfreund D."/>
            <person name="Lobos S."/>
            <person name="Polanco R."/>
            <person name="Tello M."/>
            <person name="Honda Y."/>
            <person name="Watanabe T."/>
            <person name="Watanabe T."/>
            <person name="Ryu J.S."/>
            <person name="Kubicek C.P."/>
            <person name="Schmoll M."/>
            <person name="Gaskell J."/>
            <person name="Hammel K.E."/>
            <person name="St John F.J."/>
            <person name="Vanden Wymelenberg A."/>
            <person name="Sabat G."/>
            <person name="Splinter BonDurant S."/>
            <person name="Syed K."/>
            <person name="Yadav J.S."/>
            <person name="Doddapaneni H."/>
            <person name="Subramanian V."/>
            <person name="Lavin J.L."/>
            <person name="Oguiza J.A."/>
            <person name="Perez G."/>
            <person name="Pisabarro A.G."/>
            <person name="Ramirez L."/>
            <person name="Santoyo F."/>
            <person name="Master E."/>
            <person name="Coutinho P.M."/>
            <person name="Henrissat B."/>
            <person name="Lombard V."/>
            <person name="Magnuson J.K."/>
            <person name="Kuees U."/>
            <person name="Hori C."/>
            <person name="Igarashi K."/>
            <person name="Samejima M."/>
            <person name="Held B.W."/>
            <person name="Barry K.W."/>
            <person name="LaButti K.M."/>
            <person name="Lapidus A."/>
            <person name="Lindquist E.A."/>
            <person name="Lucas S.M."/>
            <person name="Riley R."/>
            <person name="Salamov A.A."/>
            <person name="Hoffmeister D."/>
            <person name="Schwenk D."/>
            <person name="Hadar Y."/>
            <person name="Yarden O."/>
            <person name="de Vries R.P."/>
            <person name="Wiebenga A."/>
            <person name="Stenlid J."/>
            <person name="Eastwood D."/>
            <person name="Grigoriev I.V."/>
            <person name="Berka R.M."/>
            <person name="Blanchette R.A."/>
            <person name="Kersten P."/>
            <person name="Martinez A.T."/>
            <person name="Vicuna R."/>
            <person name="Cullen D."/>
        </authorList>
    </citation>
    <scope>NUCLEOTIDE SEQUENCE [LARGE SCALE GENOMIC DNA]</scope>
    <source>
        <strain evidence="10 11">B</strain>
    </source>
</reference>
<evidence type="ECO:0000256" key="1">
    <source>
        <dbReference type="ARBA" id="ARBA00012513"/>
    </source>
</evidence>
<dbReference type="HOGENOM" id="CLU_000288_81_13_1"/>
<feature type="domain" description="Protein kinase" evidence="9">
    <location>
        <begin position="99"/>
        <end position="469"/>
    </location>
</feature>
<keyword evidence="6" id="KW-0067">ATP-binding</keyword>
<dbReference type="EMBL" id="KB445800">
    <property type="protein sequence ID" value="EMD35518.1"/>
    <property type="molecule type" value="Genomic_DNA"/>
</dbReference>
<keyword evidence="2" id="KW-0723">Serine/threonine-protein kinase</keyword>
<dbReference type="EC" id="2.7.11.1" evidence="1"/>
<dbReference type="PROSITE" id="PS50011">
    <property type="entry name" value="PROTEIN_KINASE_DOM"/>
    <property type="match status" value="1"/>
</dbReference>
<evidence type="ECO:0000259" key="9">
    <source>
        <dbReference type="PROSITE" id="PS50011"/>
    </source>
</evidence>
<gene>
    <name evidence="10" type="ORF">CERSUDRAFT_116256</name>
</gene>
<dbReference type="Gene3D" id="1.10.510.10">
    <property type="entry name" value="Transferase(Phosphotransferase) domain 1"/>
    <property type="match status" value="1"/>
</dbReference>
<dbReference type="SUPFAM" id="SSF56112">
    <property type="entry name" value="Protein kinase-like (PK-like)"/>
    <property type="match status" value="1"/>
</dbReference>
<sequence length="472" mass="53145">MRLLTSGLRRIPTVLRLSNHILHTVPRQSSASTYAPKAICTISADQRAPGVPVFTLTSSQDGQNILRCDEEPHMDHLYGDGYIPLNLGQFIIDTPERKLEVVRKLGFGRTCNVWLAKDHRGQYPTRYVAVKVLTEDKSRDVEMGTTQIELAETLHTIYTADMGHSGYASSANWLLYDTFSCSSIHGNHVCLVTNPLGPDTVALHLSRPGLFLPLRQAKQVVRQLLLALDYLHTTCGVIYSDLTPSNVLVSLNDADEEIGQYLRTHPSKTYDPQHIPQLSPSPIVTVRSQPLFIDDARRLQDFSVSLVDFHAAVSVDKCLRLQCLEPQPTYLCAPEVALGHTWSTPIDIWALGCIVSFYLTGRLLSPIPTLIVDGFSYRQDYMDWIRQVVGPYPSAFLSSCRHRKVYLNHQGEPIKRSATVYPSIRDILHRNPALTEHDTADAEHFIRRCLTIDPKMRPTARDLLSDDWLKKS</sequence>
<dbReference type="AlphaFoldDB" id="M2QEP0"/>
<dbReference type="Proteomes" id="UP000016930">
    <property type="component" value="Unassembled WGS sequence"/>
</dbReference>
<dbReference type="GO" id="GO:0050684">
    <property type="term" value="P:regulation of mRNA processing"/>
    <property type="evidence" value="ECO:0007669"/>
    <property type="project" value="TreeGrafter"/>
</dbReference>
<organism evidence="10 11">
    <name type="scientific">Ceriporiopsis subvermispora (strain B)</name>
    <name type="common">White-rot fungus</name>
    <name type="synonym">Gelatoporia subvermispora</name>
    <dbReference type="NCBI Taxonomy" id="914234"/>
    <lineage>
        <taxon>Eukaryota</taxon>
        <taxon>Fungi</taxon>
        <taxon>Dikarya</taxon>
        <taxon>Basidiomycota</taxon>
        <taxon>Agaricomycotina</taxon>
        <taxon>Agaricomycetes</taxon>
        <taxon>Polyporales</taxon>
        <taxon>Gelatoporiaceae</taxon>
        <taxon>Gelatoporia</taxon>
    </lineage>
</organism>
<dbReference type="GO" id="GO:0005634">
    <property type="term" value="C:nucleus"/>
    <property type="evidence" value="ECO:0007669"/>
    <property type="project" value="TreeGrafter"/>
</dbReference>
<protein>
    <recommendedName>
        <fullName evidence="1">non-specific serine/threonine protein kinase</fullName>
        <ecNumber evidence="1">2.7.11.1</ecNumber>
    </recommendedName>
</protein>
<dbReference type="GO" id="GO:0005737">
    <property type="term" value="C:cytoplasm"/>
    <property type="evidence" value="ECO:0007669"/>
    <property type="project" value="TreeGrafter"/>
</dbReference>
<evidence type="ECO:0000313" key="11">
    <source>
        <dbReference type="Proteomes" id="UP000016930"/>
    </source>
</evidence>